<evidence type="ECO:0000313" key="4">
    <source>
        <dbReference type="Proteomes" id="UP001293791"/>
    </source>
</evidence>
<dbReference type="SUPFAM" id="SSF117916">
    <property type="entry name" value="Fe-S cluster assembly (FSCA) domain-like"/>
    <property type="match status" value="1"/>
</dbReference>
<reference evidence="3 4" key="1">
    <citation type="submission" date="2023-02" db="EMBL/GenBank/DDBJ databases">
        <title>Host association and intracellularity evolved multiple times independently in the Rickettsiales.</title>
        <authorList>
            <person name="Castelli M."/>
            <person name="Nardi T."/>
            <person name="Gammuto L."/>
            <person name="Bellinzona G."/>
            <person name="Sabaneyeva E."/>
            <person name="Potekhin A."/>
            <person name="Serra V."/>
            <person name="Petroni G."/>
            <person name="Sassera D."/>
        </authorList>
    </citation>
    <scope>NUCLEOTIDE SEQUENCE [LARGE SCALE GENOMIC DNA]</scope>
    <source>
        <strain evidence="3 4">BOD18</strain>
    </source>
</reference>
<accession>A0ABU5L9L4</accession>
<evidence type="ECO:0000256" key="1">
    <source>
        <dbReference type="ARBA" id="ARBA00006420"/>
    </source>
</evidence>
<dbReference type="RefSeq" id="WP_322498023.1">
    <property type="nucleotide sequence ID" value="NZ_JARGYT010000064.1"/>
</dbReference>
<name>A0ABU5L9L4_9RICK</name>
<dbReference type="EMBL" id="JARGYT010000064">
    <property type="protein sequence ID" value="MDZ5762565.1"/>
    <property type="molecule type" value="Genomic_DNA"/>
</dbReference>
<feature type="domain" description="Scaffold protein Nfu/NifU N-terminal" evidence="2">
    <location>
        <begin position="6"/>
        <end position="93"/>
    </location>
</feature>
<dbReference type="Pfam" id="PF08712">
    <property type="entry name" value="Nfu_N"/>
    <property type="match status" value="1"/>
</dbReference>
<comment type="similarity">
    <text evidence="1">Belongs to the NifU family.</text>
</comment>
<dbReference type="SUPFAM" id="SSF110836">
    <property type="entry name" value="Hypothetical protein SAV1430"/>
    <property type="match status" value="1"/>
</dbReference>
<dbReference type="Gene3D" id="3.30.300.130">
    <property type="entry name" value="Fe-S cluster assembly (FSCA)"/>
    <property type="match status" value="1"/>
</dbReference>
<sequence>MSSLRIEIEETPNPETLKFLLNIQVLKGMGAASFSDFEEAKNSPMAQHILHIDGVKSVFLASNFISVTKKEEFEWDMLSTNIQAAIMDHISAGYPIMIEEYVADYPNGLKTELEKQISDVIDLKIRPAVQADGGDIEMCGFEDGVVFVRMQGACSGCPQSLFTLKAGIERTLKHFVPEVVSVEQV</sequence>
<keyword evidence="4" id="KW-1185">Reference proteome</keyword>
<dbReference type="InterPro" id="IPR036498">
    <property type="entry name" value="Nfu/NifU_N_sf"/>
</dbReference>
<dbReference type="Proteomes" id="UP001293791">
    <property type="component" value="Unassembled WGS sequence"/>
</dbReference>
<dbReference type="InterPro" id="IPR001075">
    <property type="entry name" value="NIF_FeS_clus_asmbl_NifU_C"/>
</dbReference>
<evidence type="ECO:0000313" key="3">
    <source>
        <dbReference type="EMBL" id="MDZ5762565.1"/>
    </source>
</evidence>
<evidence type="ECO:0000259" key="2">
    <source>
        <dbReference type="SMART" id="SM00932"/>
    </source>
</evidence>
<dbReference type="Pfam" id="PF01106">
    <property type="entry name" value="NifU"/>
    <property type="match status" value="1"/>
</dbReference>
<dbReference type="SMART" id="SM00932">
    <property type="entry name" value="Nfu_N"/>
    <property type="match status" value="1"/>
</dbReference>
<dbReference type="PIRSF" id="PIRSF036773">
    <property type="entry name" value="HIRIP5"/>
    <property type="match status" value="1"/>
</dbReference>
<proteinExistence type="inferred from homology"/>
<organism evidence="3 4">
    <name type="scientific">Candidatus Cyrtobacter comes</name>
    <dbReference type="NCBI Taxonomy" id="675776"/>
    <lineage>
        <taxon>Bacteria</taxon>
        <taxon>Pseudomonadati</taxon>
        <taxon>Pseudomonadota</taxon>
        <taxon>Alphaproteobacteria</taxon>
        <taxon>Rickettsiales</taxon>
        <taxon>Candidatus Midichloriaceae</taxon>
        <taxon>Candidatus Cyrtobacter</taxon>
    </lineage>
</organism>
<dbReference type="Gene3D" id="3.30.1370.70">
    <property type="entry name" value="Scaffold protein Nfu/NifU, N-terminal domain"/>
    <property type="match status" value="1"/>
</dbReference>
<dbReference type="InterPro" id="IPR014824">
    <property type="entry name" value="Nfu/NifU_N"/>
</dbReference>
<dbReference type="PANTHER" id="PTHR11178">
    <property type="entry name" value="IRON-SULFUR CLUSTER SCAFFOLD PROTEIN NFU-RELATED"/>
    <property type="match status" value="1"/>
</dbReference>
<dbReference type="PANTHER" id="PTHR11178:SF1">
    <property type="entry name" value="NFU1 IRON-SULFUR CLUSTER SCAFFOLD HOMOLOG, MITOCHONDRIAL"/>
    <property type="match status" value="1"/>
</dbReference>
<protein>
    <submittedName>
        <fullName evidence="3">Fe/S biogenesis protein NifU-like protein</fullName>
    </submittedName>
</protein>
<gene>
    <name evidence="3" type="ORF">Cyrtocomes_00953</name>
</gene>
<comment type="caution">
    <text evidence="3">The sequence shown here is derived from an EMBL/GenBank/DDBJ whole genome shotgun (WGS) entry which is preliminary data.</text>
</comment>
<dbReference type="InterPro" id="IPR035433">
    <property type="entry name" value="NFU1-like"/>
</dbReference>
<dbReference type="InterPro" id="IPR034904">
    <property type="entry name" value="FSCA_dom_sf"/>
</dbReference>